<feature type="region of interest" description="Disordered" evidence="1">
    <location>
        <begin position="84"/>
        <end position="105"/>
    </location>
</feature>
<evidence type="ECO:0000256" key="1">
    <source>
        <dbReference type="SAM" id="MobiDB-lite"/>
    </source>
</evidence>
<sequence length="105" mass="11032">MTWASWTTRGIYSGHGGVLTEEVGPLSGDLTVHTTWADDTAQITVQYTGAADWFTMSGSPVPCSSEEDSRALHEAVVEAVRLGSAATVPAPAPEPDRQTGEIASE</sequence>
<name>A0ABY9HWB7_9ACTN</name>
<proteinExistence type="predicted"/>
<evidence type="ECO:0000313" key="2">
    <source>
        <dbReference type="EMBL" id="WLQ38867.1"/>
    </source>
</evidence>
<keyword evidence="3" id="KW-1185">Reference proteome</keyword>
<evidence type="ECO:0000313" key="3">
    <source>
        <dbReference type="Proteomes" id="UP001229952"/>
    </source>
</evidence>
<dbReference type="EMBL" id="CP120992">
    <property type="protein sequence ID" value="WLQ38867.1"/>
    <property type="molecule type" value="Genomic_DNA"/>
</dbReference>
<gene>
    <name evidence="2" type="ORF">P8A22_01690</name>
</gene>
<reference evidence="2 3" key="1">
    <citation type="submission" date="2023-03" db="EMBL/GenBank/DDBJ databases">
        <title>Isolation and description of six Streptomyces strains from soil environments, able to metabolize different microbial glucans.</title>
        <authorList>
            <person name="Widen T."/>
            <person name="Larsbrink J."/>
        </authorList>
    </citation>
    <scope>NUCLEOTIDE SEQUENCE [LARGE SCALE GENOMIC DNA]</scope>
    <source>
        <strain evidence="2 3">Mut2</strain>
    </source>
</reference>
<dbReference type="RefSeq" id="WP_306085543.1">
    <property type="nucleotide sequence ID" value="NZ_CP120992.1"/>
</dbReference>
<dbReference type="Proteomes" id="UP001229952">
    <property type="component" value="Chromosome"/>
</dbReference>
<organism evidence="2 3">
    <name type="scientific">Streptomyces laculatispora</name>
    <dbReference type="NCBI Taxonomy" id="887464"/>
    <lineage>
        <taxon>Bacteria</taxon>
        <taxon>Bacillati</taxon>
        <taxon>Actinomycetota</taxon>
        <taxon>Actinomycetes</taxon>
        <taxon>Kitasatosporales</taxon>
        <taxon>Streptomycetaceae</taxon>
        <taxon>Streptomyces</taxon>
    </lineage>
</organism>
<accession>A0ABY9HWB7</accession>
<protein>
    <submittedName>
        <fullName evidence="2">Uncharacterized protein</fullName>
    </submittedName>
</protein>